<evidence type="ECO:0000313" key="2">
    <source>
        <dbReference type="EMBL" id="GMH57109.1"/>
    </source>
</evidence>
<name>A0A9W7DUT9_9STRA</name>
<dbReference type="AlphaFoldDB" id="A0A9W7DUT9"/>
<dbReference type="OrthoDB" id="203756at2759"/>
<keyword evidence="1" id="KW-0812">Transmembrane</keyword>
<evidence type="ECO:0000256" key="1">
    <source>
        <dbReference type="SAM" id="Phobius"/>
    </source>
</evidence>
<dbReference type="EMBL" id="BRXZ01002209">
    <property type="protein sequence ID" value="GMH57109.1"/>
    <property type="molecule type" value="Genomic_DNA"/>
</dbReference>
<evidence type="ECO:0000313" key="3">
    <source>
        <dbReference type="Proteomes" id="UP001165082"/>
    </source>
</evidence>
<feature type="transmembrane region" description="Helical" evidence="1">
    <location>
        <begin position="20"/>
        <end position="38"/>
    </location>
</feature>
<reference evidence="2" key="1">
    <citation type="submission" date="2022-07" db="EMBL/GenBank/DDBJ databases">
        <title>Genome analysis of Parmales, a sister group of diatoms, reveals the evolutionary specialization of diatoms from phago-mixotrophs to photoautotrophs.</title>
        <authorList>
            <person name="Ban H."/>
            <person name="Sato S."/>
            <person name="Yoshikawa S."/>
            <person name="Kazumasa Y."/>
            <person name="Nakamura Y."/>
            <person name="Ichinomiya M."/>
            <person name="Saitoh K."/>
            <person name="Sato N."/>
            <person name="Blanc-Mathieu R."/>
            <person name="Endo H."/>
            <person name="Kuwata A."/>
            <person name="Ogata H."/>
        </authorList>
    </citation>
    <scope>NUCLEOTIDE SEQUENCE</scope>
</reference>
<accession>A0A9W7DUT9</accession>
<keyword evidence="1" id="KW-0472">Membrane</keyword>
<dbReference type="Proteomes" id="UP001165082">
    <property type="component" value="Unassembled WGS sequence"/>
</dbReference>
<feature type="transmembrane region" description="Helical" evidence="1">
    <location>
        <begin position="64"/>
        <end position="82"/>
    </location>
</feature>
<sequence length="119" mass="13380">MSPPPSSVKALLHRSALRAFLQIAIIFLWIDGVGGAKIKKRKKNSRDNNPSGSSVGRVATTLKITYTILFLPILFTFFYSLYRDPATPQIARSLWNIAKKKSMGYLGRPDEVDLENKRV</sequence>
<gene>
    <name evidence="2" type="ORF">TrRE_jg2395</name>
</gene>
<comment type="caution">
    <text evidence="2">The sequence shown here is derived from an EMBL/GenBank/DDBJ whole genome shotgun (WGS) entry which is preliminary data.</text>
</comment>
<protein>
    <submittedName>
        <fullName evidence="2">Uncharacterized protein</fullName>
    </submittedName>
</protein>
<proteinExistence type="predicted"/>
<keyword evidence="3" id="KW-1185">Reference proteome</keyword>
<organism evidence="2 3">
    <name type="scientific">Triparma retinervis</name>
    <dbReference type="NCBI Taxonomy" id="2557542"/>
    <lineage>
        <taxon>Eukaryota</taxon>
        <taxon>Sar</taxon>
        <taxon>Stramenopiles</taxon>
        <taxon>Ochrophyta</taxon>
        <taxon>Bolidophyceae</taxon>
        <taxon>Parmales</taxon>
        <taxon>Triparmaceae</taxon>
        <taxon>Triparma</taxon>
    </lineage>
</organism>
<keyword evidence="1" id="KW-1133">Transmembrane helix</keyword>